<reference evidence="2 3" key="1">
    <citation type="submission" date="2017-04" db="EMBL/GenBank/DDBJ databases">
        <authorList>
            <person name="Afonso C.L."/>
            <person name="Miller P.J."/>
            <person name="Scott M.A."/>
            <person name="Spackman E."/>
            <person name="Goraichik I."/>
            <person name="Dimitrov K.M."/>
            <person name="Suarez D.L."/>
            <person name="Swayne D.E."/>
        </authorList>
    </citation>
    <scope>NUCLEOTIDE SEQUENCE [LARGE SCALE GENOMIC DNA]</scope>
    <source>
        <strain evidence="2 3">DSM 3385</strain>
    </source>
</reference>
<keyword evidence="3" id="KW-1185">Reference proteome</keyword>
<dbReference type="Pfam" id="PF01522">
    <property type="entry name" value="Polysacc_deac_1"/>
    <property type="match status" value="1"/>
</dbReference>
<name>A0A1W1ZPK5_9BACT</name>
<dbReference type="EMBL" id="FWXY01000003">
    <property type="protein sequence ID" value="SMC50490.1"/>
    <property type="molecule type" value="Genomic_DNA"/>
</dbReference>
<dbReference type="InterPro" id="IPR045235">
    <property type="entry name" value="PuuE_HpPgdA-like"/>
</dbReference>
<dbReference type="SUPFAM" id="SSF88713">
    <property type="entry name" value="Glycoside hydrolase/deacetylase"/>
    <property type="match status" value="1"/>
</dbReference>
<dbReference type="AlphaFoldDB" id="A0A1W1ZPK5"/>
<sequence length="283" mass="32577">MTDTILITVDVEDWFQVENFKPWIARSSWHSRELRVEQNCHRLLDLFDGVSGGKVRATFFILGWIARKCPDLVKEIANRGHEVASHGVDHELCTKMTDKALFHDLVRSRKLLEDIISLPVVGYRAPSFAINDKILNIVEQSGYLYDSSYNSFNRHGRYGIIDTDRKHVNGISLRLSDAFHELPVSNLVLSDQVIPMGGGGYFRLLPFFAIKQGVRWILKKQAAYVFYIHPWELDPDQPRVNQAHGGFRFRHYINLADTQEKLTKLIRSFSYCDFKTCSGFLGL</sequence>
<dbReference type="PANTHER" id="PTHR47561">
    <property type="entry name" value="POLYSACCHARIDE DEACETYLASE FAMILY PROTEIN (AFU_ORTHOLOGUE AFUA_6G05030)"/>
    <property type="match status" value="1"/>
</dbReference>
<dbReference type="InterPro" id="IPR011330">
    <property type="entry name" value="Glyco_hydro/deAcase_b/a-brl"/>
</dbReference>
<organism evidence="2 3">
    <name type="scientific">Desulfocicer vacuolatum DSM 3385</name>
    <dbReference type="NCBI Taxonomy" id="1121400"/>
    <lineage>
        <taxon>Bacteria</taxon>
        <taxon>Pseudomonadati</taxon>
        <taxon>Thermodesulfobacteriota</taxon>
        <taxon>Desulfobacteria</taxon>
        <taxon>Desulfobacterales</taxon>
        <taxon>Desulfobacteraceae</taxon>
        <taxon>Desulfocicer</taxon>
    </lineage>
</organism>
<feature type="domain" description="NodB homology" evidence="1">
    <location>
        <begin position="26"/>
        <end position="227"/>
    </location>
</feature>
<dbReference type="RefSeq" id="WP_232367030.1">
    <property type="nucleotide sequence ID" value="NZ_FWXY01000003.1"/>
</dbReference>
<proteinExistence type="predicted"/>
<dbReference type="Gene3D" id="3.20.20.370">
    <property type="entry name" value="Glycoside hydrolase/deacetylase"/>
    <property type="match status" value="1"/>
</dbReference>
<gene>
    <name evidence="2" type="ORF">SAMN02746065_10392</name>
</gene>
<dbReference type="InterPro" id="IPR002509">
    <property type="entry name" value="NODB_dom"/>
</dbReference>
<dbReference type="PROSITE" id="PS51677">
    <property type="entry name" value="NODB"/>
    <property type="match status" value="1"/>
</dbReference>
<dbReference type="GO" id="GO:0016810">
    <property type="term" value="F:hydrolase activity, acting on carbon-nitrogen (but not peptide) bonds"/>
    <property type="evidence" value="ECO:0007669"/>
    <property type="project" value="InterPro"/>
</dbReference>
<dbReference type="PANTHER" id="PTHR47561:SF1">
    <property type="entry name" value="POLYSACCHARIDE DEACETYLASE FAMILY PROTEIN (AFU_ORTHOLOGUE AFUA_6G05030)"/>
    <property type="match status" value="1"/>
</dbReference>
<dbReference type="STRING" id="1121400.SAMN02746065_10392"/>
<dbReference type="GO" id="GO:0005975">
    <property type="term" value="P:carbohydrate metabolic process"/>
    <property type="evidence" value="ECO:0007669"/>
    <property type="project" value="InterPro"/>
</dbReference>
<dbReference type="InterPro" id="IPR014344">
    <property type="entry name" value="XrtA_polysacc_deacetyl"/>
</dbReference>
<dbReference type="Proteomes" id="UP000192418">
    <property type="component" value="Unassembled WGS sequence"/>
</dbReference>
<dbReference type="InterPro" id="IPR022560">
    <property type="entry name" value="DUF3473"/>
</dbReference>
<dbReference type="NCBIfam" id="TIGR03006">
    <property type="entry name" value="pepcterm_polyde"/>
    <property type="match status" value="1"/>
</dbReference>
<dbReference type="Pfam" id="PF11959">
    <property type="entry name" value="DUF3473"/>
    <property type="match status" value="1"/>
</dbReference>
<accession>A0A1W1ZPK5</accession>
<protein>
    <submittedName>
        <fullName evidence="2">Polysaccharide deacetylase family protein, PEP-CTERM locus subfamily</fullName>
    </submittedName>
</protein>
<evidence type="ECO:0000313" key="2">
    <source>
        <dbReference type="EMBL" id="SMC50490.1"/>
    </source>
</evidence>
<dbReference type="CDD" id="cd10941">
    <property type="entry name" value="CE4_PuuE_HpPgdA_like_2"/>
    <property type="match status" value="1"/>
</dbReference>
<evidence type="ECO:0000259" key="1">
    <source>
        <dbReference type="PROSITE" id="PS51677"/>
    </source>
</evidence>
<evidence type="ECO:0000313" key="3">
    <source>
        <dbReference type="Proteomes" id="UP000192418"/>
    </source>
</evidence>